<dbReference type="PANTHER" id="PTHR21022">
    <property type="entry name" value="PREPHENATE DEHYDRATASE P PROTEIN"/>
    <property type="match status" value="1"/>
</dbReference>
<keyword evidence="2" id="KW-0057">Aromatic amino acid biosynthesis</keyword>
<evidence type="ECO:0000256" key="3">
    <source>
        <dbReference type="ARBA" id="ARBA00023222"/>
    </source>
</evidence>
<dbReference type="InterPro" id="IPR045865">
    <property type="entry name" value="ACT-like_dom_sf"/>
</dbReference>
<dbReference type="SUPFAM" id="SSF53850">
    <property type="entry name" value="Periplasmic binding protein-like II"/>
    <property type="match status" value="1"/>
</dbReference>
<dbReference type="Pfam" id="PF00800">
    <property type="entry name" value="PDT"/>
    <property type="match status" value="1"/>
</dbReference>
<dbReference type="OrthoDB" id="983542at2759"/>
<feature type="compositionally biased region" description="Basic and acidic residues" evidence="6">
    <location>
        <begin position="109"/>
        <end position="118"/>
    </location>
</feature>
<organism evidence="8 9">
    <name type="scientific">Papaver somniferum</name>
    <name type="common">Opium poppy</name>
    <dbReference type="NCBI Taxonomy" id="3469"/>
    <lineage>
        <taxon>Eukaryota</taxon>
        <taxon>Viridiplantae</taxon>
        <taxon>Streptophyta</taxon>
        <taxon>Embryophyta</taxon>
        <taxon>Tracheophyta</taxon>
        <taxon>Spermatophyta</taxon>
        <taxon>Magnoliopsida</taxon>
        <taxon>Ranunculales</taxon>
        <taxon>Papaveraceae</taxon>
        <taxon>Papaveroideae</taxon>
        <taxon>Papaver</taxon>
    </lineage>
</organism>
<dbReference type="Gene3D" id="3.30.70.260">
    <property type="match status" value="1"/>
</dbReference>
<dbReference type="STRING" id="3469.A0A4Y7J8R6"/>
<evidence type="ECO:0000256" key="2">
    <source>
        <dbReference type="ARBA" id="ARBA00023141"/>
    </source>
</evidence>
<evidence type="ECO:0000256" key="4">
    <source>
        <dbReference type="ARBA" id="ARBA00023239"/>
    </source>
</evidence>
<dbReference type="PANTHER" id="PTHR21022:SF26">
    <property type="entry name" value="AROGENATE DEHYDRATASE_PREPHENATE DEHYDRATASE 2, CHLOROPLASTIC-LIKE"/>
    <property type="match status" value="1"/>
</dbReference>
<keyword evidence="9" id="KW-1185">Reference proteome</keyword>
<evidence type="ECO:0000313" key="8">
    <source>
        <dbReference type="EMBL" id="RZC56168.1"/>
    </source>
</evidence>
<keyword evidence="3" id="KW-0584">Phenylalanine biosynthesis</keyword>
<comment type="pathway">
    <text evidence="5">Amino-acid biosynthesis.</text>
</comment>
<evidence type="ECO:0000259" key="7">
    <source>
        <dbReference type="PROSITE" id="PS51171"/>
    </source>
</evidence>
<gene>
    <name evidence="8" type="ORF">C5167_015012</name>
</gene>
<dbReference type="CDD" id="cd04905">
    <property type="entry name" value="ACT_CM-PDT"/>
    <property type="match status" value="1"/>
</dbReference>
<evidence type="ECO:0000256" key="6">
    <source>
        <dbReference type="SAM" id="MobiDB-lite"/>
    </source>
</evidence>
<dbReference type="PROSITE" id="PS51171">
    <property type="entry name" value="PREPHENATE_DEHYDR_3"/>
    <property type="match status" value="1"/>
</dbReference>
<dbReference type="GO" id="GO:0009507">
    <property type="term" value="C:chloroplast"/>
    <property type="evidence" value="ECO:0007669"/>
    <property type="project" value="TreeGrafter"/>
</dbReference>
<dbReference type="CDD" id="cd13631">
    <property type="entry name" value="PBP2_Ct-PDT_like"/>
    <property type="match status" value="1"/>
</dbReference>
<evidence type="ECO:0000256" key="5">
    <source>
        <dbReference type="ARBA" id="ARBA00029440"/>
    </source>
</evidence>
<dbReference type="GO" id="GO:0004664">
    <property type="term" value="F:prephenate dehydratase activity"/>
    <property type="evidence" value="ECO:0007669"/>
    <property type="project" value="InterPro"/>
</dbReference>
<feature type="domain" description="Prephenate dehydratase" evidence="7">
    <location>
        <begin position="162"/>
        <end position="355"/>
    </location>
</feature>
<dbReference type="EMBL" id="CM010717">
    <property type="protein sequence ID" value="RZC56168.1"/>
    <property type="molecule type" value="Genomic_DNA"/>
</dbReference>
<dbReference type="AlphaFoldDB" id="A0A4Y7J8R6"/>
<dbReference type="Proteomes" id="UP000316621">
    <property type="component" value="Chromosome 3"/>
</dbReference>
<dbReference type="InterPro" id="IPR001086">
    <property type="entry name" value="Preph_deHydtase"/>
</dbReference>
<proteinExistence type="predicted"/>
<evidence type="ECO:0000256" key="1">
    <source>
        <dbReference type="ARBA" id="ARBA00022605"/>
    </source>
</evidence>
<dbReference type="GO" id="GO:0009094">
    <property type="term" value="P:L-phenylalanine biosynthetic process"/>
    <property type="evidence" value="ECO:0007669"/>
    <property type="project" value="UniProtKB-KW"/>
</dbReference>
<dbReference type="SUPFAM" id="SSF55021">
    <property type="entry name" value="ACT-like"/>
    <property type="match status" value="1"/>
</dbReference>
<evidence type="ECO:0000313" key="9">
    <source>
        <dbReference type="Proteomes" id="UP000316621"/>
    </source>
</evidence>
<feature type="compositionally biased region" description="Polar residues" evidence="6">
    <location>
        <begin position="60"/>
        <end position="81"/>
    </location>
</feature>
<dbReference type="Gene3D" id="3.40.190.10">
    <property type="entry name" value="Periplasmic binding protein-like II"/>
    <property type="match status" value="2"/>
</dbReference>
<protein>
    <recommendedName>
        <fullName evidence="7">Prephenate dehydratase domain-containing protein</fullName>
    </recommendedName>
</protein>
<dbReference type="Gramene" id="RZC56168">
    <property type="protein sequence ID" value="RZC56168"/>
    <property type="gene ID" value="C5167_015012"/>
</dbReference>
<keyword evidence="1" id="KW-0028">Amino-acid biosynthesis</keyword>
<keyword evidence="4" id="KW-0456">Lyase</keyword>
<dbReference type="GO" id="GO:0047769">
    <property type="term" value="F:arogenate dehydratase activity"/>
    <property type="evidence" value="ECO:0007669"/>
    <property type="project" value="TreeGrafter"/>
</dbReference>
<feature type="region of interest" description="Disordered" evidence="6">
    <location>
        <begin position="60"/>
        <end position="144"/>
    </location>
</feature>
<name>A0A4Y7J8R6_PAPSO</name>
<sequence>MALLINNQALTMSNSASTSTAASSSGRNSSIRLTNRSSFFSCEAKKVMPRILVIRNTKFSSDSDSYSPMRNRSSKSRASPKSQEDETSPTTSSSDAHNTATTTRKTKKQVVEDLERLFRLPSSPRHRRIDDDESDDDDSFIGGNSHGFSSYGGGYRRRPTIKVVYQGVRGSYCQEAAVKAFSSNISNVDLLSSCSTGMEDAFQALEDRSADRAIIPIENSLDGTIDRNLDLLLRHGQNVEILSELIIPVNHCLLAGNNQLMNIRRIVSHPQALSHCKTKLLEYKSYLSSLGCDLEVIEVENAADAAKFISENGISDTAVIGSRVAAKEFGLQIVEENIQDTSNSGNFNRFLELGRKNISPSTTSSGGIKNKKTTIAFALEKGVSDMHKALSIFERANINVTRVEHRPNRSNPVIVKKDSNRKQPPCCFDYVFILDLEKEEERKLKVVLSELEKISGESVHVLGSNYTCRSIS</sequence>
<reference evidence="8 9" key="1">
    <citation type="journal article" date="2018" name="Science">
        <title>The opium poppy genome and morphinan production.</title>
        <authorList>
            <person name="Guo L."/>
            <person name="Winzer T."/>
            <person name="Yang X."/>
            <person name="Li Y."/>
            <person name="Ning Z."/>
            <person name="He Z."/>
            <person name="Teodor R."/>
            <person name="Lu Y."/>
            <person name="Bowser T.A."/>
            <person name="Graham I.A."/>
            <person name="Ye K."/>
        </authorList>
    </citation>
    <scope>NUCLEOTIDE SEQUENCE [LARGE SCALE GENOMIC DNA]</scope>
    <source>
        <strain evidence="9">cv. HN1</strain>
        <tissue evidence="8">Leaves</tissue>
    </source>
</reference>
<accession>A0A4Y7J8R6</accession>